<organism evidence="1 2">
    <name type="scientific">Nitrospirillum amazonense</name>
    <dbReference type="NCBI Taxonomy" id="28077"/>
    <lineage>
        <taxon>Bacteria</taxon>
        <taxon>Pseudomonadati</taxon>
        <taxon>Pseudomonadota</taxon>
        <taxon>Alphaproteobacteria</taxon>
        <taxon>Rhodospirillales</taxon>
        <taxon>Azospirillaceae</taxon>
        <taxon>Nitrospirillum</taxon>
    </lineage>
</organism>
<evidence type="ECO:0000313" key="1">
    <source>
        <dbReference type="EMBL" id="TWB13108.1"/>
    </source>
</evidence>
<accession>A0A560EUU8</accession>
<name>A0A560EUU8_9PROT</name>
<dbReference type="RefSeq" id="WP_145753037.1">
    <property type="nucleotide sequence ID" value="NZ_VITN01000021.1"/>
</dbReference>
<evidence type="ECO:0008006" key="3">
    <source>
        <dbReference type="Google" id="ProtNLM"/>
    </source>
</evidence>
<proteinExistence type="predicted"/>
<gene>
    <name evidence="1" type="ORF">FBZ89_12175</name>
</gene>
<dbReference type="AlphaFoldDB" id="A0A560EUU8"/>
<dbReference type="Proteomes" id="UP000319859">
    <property type="component" value="Unassembled WGS sequence"/>
</dbReference>
<reference evidence="1 2" key="1">
    <citation type="submission" date="2019-06" db="EMBL/GenBank/DDBJ databases">
        <title>Genomic Encyclopedia of Type Strains, Phase IV (KMG-V): Genome sequencing to study the core and pangenomes of soil and plant-associated prokaryotes.</title>
        <authorList>
            <person name="Whitman W."/>
        </authorList>
    </citation>
    <scope>NUCLEOTIDE SEQUENCE [LARGE SCALE GENOMIC DNA]</scope>
    <source>
        <strain evidence="1 2">BR 11880</strain>
    </source>
</reference>
<evidence type="ECO:0000313" key="2">
    <source>
        <dbReference type="Proteomes" id="UP000319859"/>
    </source>
</evidence>
<sequence length="154" mass="16568">MSKLQFDGVKHQIALINASGSAVGTWAAYNNVDSHATIRHIHNGIYTIQDRIRPHHHTASADGPYGLHGIIRFDVPGHPGIGVHSGRAHARHLPGPEHPTMGCIRTSDEAMAAICGVMIRDPLATIEVFNNDASAARIASIVNHHQSLQGRAYA</sequence>
<comment type="caution">
    <text evidence="1">The sequence shown here is derived from an EMBL/GenBank/DDBJ whole genome shotgun (WGS) entry which is preliminary data.</text>
</comment>
<protein>
    <recommendedName>
        <fullName evidence="3">L,D-transpeptidase-like protein</fullName>
    </recommendedName>
</protein>
<dbReference type="OrthoDB" id="9816400at2"/>
<dbReference type="EMBL" id="VITN01000021">
    <property type="protein sequence ID" value="TWB13108.1"/>
    <property type="molecule type" value="Genomic_DNA"/>
</dbReference>